<dbReference type="RefSeq" id="WP_090233369.1">
    <property type="nucleotide sequence ID" value="NZ_FNHW01000001.1"/>
</dbReference>
<evidence type="ECO:0000256" key="1">
    <source>
        <dbReference type="SAM" id="MobiDB-lite"/>
    </source>
</evidence>
<dbReference type="PROSITE" id="PS51257">
    <property type="entry name" value="PROKAR_LIPOPROTEIN"/>
    <property type="match status" value="1"/>
</dbReference>
<dbReference type="STRING" id="459525.SAMN04488137_1303"/>
<evidence type="ECO:0000313" key="3">
    <source>
        <dbReference type="Proteomes" id="UP000199544"/>
    </source>
</evidence>
<dbReference type="Proteomes" id="UP000199544">
    <property type="component" value="Unassembled WGS sequence"/>
</dbReference>
<keyword evidence="2" id="KW-0449">Lipoprotein</keyword>
<dbReference type="Pfam" id="PF09580">
    <property type="entry name" value="Spore_YhcN_YlaJ"/>
    <property type="match status" value="1"/>
</dbReference>
<dbReference type="AlphaFoldDB" id="A0A1G9V1Z3"/>
<name>A0A1G9V1Z3_9BACL</name>
<dbReference type="EMBL" id="FNHW01000001">
    <property type="protein sequence ID" value="SDM66110.1"/>
    <property type="molecule type" value="Genomic_DNA"/>
</dbReference>
<reference evidence="3" key="1">
    <citation type="submission" date="2016-10" db="EMBL/GenBank/DDBJ databases">
        <authorList>
            <person name="Varghese N."/>
            <person name="Submissions S."/>
        </authorList>
    </citation>
    <scope>NUCLEOTIDE SEQUENCE [LARGE SCALE GENOMIC DNA]</scope>
    <source>
        <strain evidence="3">CGMCC 1.6854</strain>
    </source>
</reference>
<evidence type="ECO:0000313" key="2">
    <source>
        <dbReference type="EMBL" id="SDM66110.1"/>
    </source>
</evidence>
<feature type="compositionally biased region" description="Basic and acidic residues" evidence="1">
    <location>
        <begin position="170"/>
        <end position="181"/>
    </location>
</feature>
<accession>A0A1G9V1Z3</accession>
<dbReference type="InterPro" id="IPR019076">
    <property type="entry name" value="Spore_lipoprot_YhcN/YlaJ-like"/>
</dbReference>
<organism evidence="2 3">
    <name type="scientific">Fictibacillus solisalsi</name>
    <dbReference type="NCBI Taxonomy" id="459525"/>
    <lineage>
        <taxon>Bacteria</taxon>
        <taxon>Bacillati</taxon>
        <taxon>Bacillota</taxon>
        <taxon>Bacilli</taxon>
        <taxon>Bacillales</taxon>
        <taxon>Fictibacillaceae</taxon>
        <taxon>Fictibacillus</taxon>
    </lineage>
</organism>
<sequence>MRNYLLVIGAAIMISGCSGQELDLDQDKNYKAPTKVNMKKLPNSQNDAPNVNEKNYEAKNAKEIHDLAVTVPGVKQADVIVSGIYTLVGITPEKQLSQKQKDRLRLKVYQNIKGNEHGKNAAITADPALIKEMRGIQKKIDDGDTLNTDDVYNKLGILIGKIVPPSNQAKRNEQKDMDRMKHNNRGRQVYE</sequence>
<proteinExistence type="predicted"/>
<dbReference type="OrthoDB" id="2970973at2"/>
<feature type="region of interest" description="Disordered" evidence="1">
    <location>
        <begin position="165"/>
        <end position="191"/>
    </location>
</feature>
<keyword evidence="3" id="KW-1185">Reference proteome</keyword>
<protein>
    <submittedName>
        <fullName evidence="2">Sporulation lipoprotein, YhcN/YlaJ family</fullName>
    </submittedName>
</protein>
<gene>
    <name evidence="2" type="ORF">SAMN04488137_1303</name>
</gene>